<dbReference type="AlphaFoldDB" id="A0A4Y7T782"/>
<comment type="caution">
    <text evidence="1">The sequence shown here is derived from an EMBL/GenBank/DDBJ whole genome shotgun (WGS) entry which is preliminary data.</text>
</comment>
<proteinExistence type="predicted"/>
<evidence type="ECO:0000313" key="2">
    <source>
        <dbReference type="Proteomes" id="UP000298030"/>
    </source>
</evidence>
<dbReference type="EMBL" id="QPFP01000025">
    <property type="protein sequence ID" value="TEB29814.1"/>
    <property type="molecule type" value="Genomic_DNA"/>
</dbReference>
<name>A0A4Y7T782_COPMI</name>
<protein>
    <submittedName>
        <fullName evidence="1">Uncharacterized protein</fullName>
    </submittedName>
</protein>
<organism evidence="1 2">
    <name type="scientific">Coprinellus micaceus</name>
    <name type="common">Glistening ink-cap mushroom</name>
    <name type="synonym">Coprinus micaceus</name>
    <dbReference type="NCBI Taxonomy" id="71717"/>
    <lineage>
        <taxon>Eukaryota</taxon>
        <taxon>Fungi</taxon>
        <taxon>Dikarya</taxon>
        <taxon>Basidiomycota</taxon>
        <taxon>Agaricomycotina</taxon>
        <taxon>Agaricomycetes</taxon>
        <taxon>Agaricomycetidae</taxon>
        <taxon>Agaricales</taxon>
        <taxon>Agaricineae</taxon>
        <taxon>Psathyrellaceae</taxon>
        <taxon>Coprinellus</taxon>
    </lineage>
</organism>
<reference evidence="1 2" key="1">
    <citation type="journal article" date="2019" name="Nat. Ecol. Evol.">
        <title>Megaphylogeny resolves global patterns of mushroom evolution.</title>
        <authorList>
            <person name="Varga T."/>
            <person name="Krizsan K."/>
            <person name="Foldi C."/>
            <person name="Dima B."/>
            <person name="Sanchez-Garcia M."/>
            <person name="Sanchez-Ramirez S."/>
            <person name="Szollosi G.J."/>
            <person name="Szarkandi J.G."/>
            <person name="Papp V."/>
            <person name="Albert L."/>
            <person name="Andreopoulos W."/>
            <person name="Angelini C."/>
            <person name="Antonin V."/>
            <person name="Barry K.W."/>
            <person name="Bougher N.L."/>
            <person name="Buchanan P."/>
            <person name="Buyck B."/>
            <person name="Bense V."/>
            <person name="Catcheside P."/>
            <person name="Chovatia M."/>
            <person name="Cooper J."/>
            <person name="Damon W."/>
            <person name="Desjardin D."/>
            <person name="Finy P."/>
            <person name="Geml J."/>
            <person name="Haridas S."/>
            <person name="Hughes K."/>
            <person name="Justo A."/>
            <person name="Karasinski D."/>
            <person name="Kautmanova I."/>
            <person name="Kiss B."/>
            <person name="Kocsube S."/>
            <person name="Kotiranta H."/>
            <person name="LaButti K.M."/>
            <person name="Lechner B.E."/>
            <person name="Liimatainen K."/>
            <person name="Lipzen A."/>
            <person name="Lukacs Z."/>
            <person name="Mihaltcheva S."/>
            <person name="Morgado L.N."/>
            <person name="Niskanen T."/>
            <person name="Noordeloos M.E."/>
            <person name="Ohm R.A."/>
            <person name="Ortiz-Santana B."/>
            <person name="Ovrebo C."/>
            <person name="Racz N."/>
            <person name="Riley R."/>
            <person name="Savchenko A."/>
            <person name="Shiryaev A."/>
            <person name="Soop K."/>
            <person name="Spirin V."/>
            <person name="Szebenyi C."/>
            <person name="Tomsovsky M."/>
            <person name="Tulloss R.E."/>
            <person name="Uehling J."/>
            <person name="Grigoriev I.V."/>
            <person name="Vagvolgyi C."/>
            <person name="Papp T."/>
            <person name="Martin F.M."/>
            <person name="Miettinen O."/>
            <person name="Hibbett D.S."/>
            <person name="Nagy L.G."/>
        </authorList>
    </citation>
    <scope>NUCLEOTIDE SEQUENCE [LARGE SCALE GENOMIC DNA]</scope>
    <source>
        <strain evidence="1 2">FP101781</strain>
    </source>
</reference>
<keyword evidence="2" id="KW-1185">Reference proteome</keyword>
<gene>
    <name evidence="1" type="ORF">FA13DRAFT_1792753</name>
</gene>
<sequence>MANAQSDVNARAIQLGVLVQRLDAPSNSLTGPRLPDMTQCFAHQDVTFKVVVAAWSYIVWAPLLDKDNAINRVLAIIDSPWHNILESMTIAKIFSAVHKKLLERRKTRVLADRFLANTIQWILDDVRTVWQLPVPKGSPAKRPEKANRKDENTIGAPTVTQLRLHSALFADLYAVQLIERTTFLDILTEILNNPSSNSHKDIIALDIMCRASTIGMPKIPLGLWKKAMEEAGLNAAQSKSVGRFVKDAGSANKTCRIKKREVAQGHDTLIAKRCIDMQREIEKLDGAD</sequence>
<accession>A0A4Y7T782</accession>
<evidence type="ECO:0000313" key="1">
    <source>
        <dbReference type="EMBL" id="TEB29814.1"/>
    </source>
</evidence>
<dbReference type="Proteomes" id="UP000298030">
    <property type="component" value="Unassembled WGS sequence"/>
</dbReference>